<evidence type="ECO:0000313" key="3">
    <source>
        <dbReference type="EMBL" id="NYE49309.1"/>
    </source>
</evidence>
<feature type="transmembrane region" description="Helical" evidence="2">
    <location>
        <begin position="543"/>
        <end position="562"/>
    </location>
</feature>
<dbReference type="RefSeq" id="WP_179644991.1">
    <property type="nucleotide sequence ID" value="NZ_JACCCC010000001.1"/>
</dbReference>
<feature type="transmembrane region" description="Helical" evidence="2">
    <location>
        <begin position="476"/>
        <end position="495"/>
    </location>
</feature>
<dbReference type="Proteomes" id="UP000589036">
    <property type="component" value="Unassembled WGS sequence"/>
</dbReference>
<comment type="caution">
    <text evidence="3">The sequence shown here is derived from an EMBL/GenBank/DDBJ whole genome shotgun (WGS) entry which is preliminary data.</text>
</comment>
<feature type="transmembrane region" description="Helical" evidence="2">
    <location>
        <begin position="357"/>
        <end position="378"/>
    </location>
</feature>
<reference evidence="3 4" key="1">
    <citation type="submission" date="2020-07" db="EMBL/GenBank/DDBJ databases">
        <title>Sequencing the genomes of 1000 actinobacteria strains.</title>
        <authorList>
            <person name="Klenk H.-P."/>
        </authorList>
    </citation>
    <scope>NUCLEOTIDE SEQUENCE [LARGE SCALE GENOMIC DNA]</scope>
    <source>
        <strain evidence="3 4">CXB654</strain>
    </source>
</reference>
<feature type="compositionally biased region" description="Low complexity" evidence="1">
    <location>
        <begin position="27"/>
        <end position="43"/>
    </location>
</feature>
<dbReference type="AlphaFoldDB" id="A0A852TZ90"/>
<name>A0A852TZ90_9ACTN</name>
<gene>
    <name evidence="3" type="ORF">HDA32_004429</name>
</gene>
<dbReference type="Pfam" id="PF13687">
    <property type="entry name" value="DUF4153"/>
    <property type="match status" value="1"/>
</dbReference>
<protein>
    <recommendedName>
        <fullName evidence="5">DUF4173 domain-containing protein</fullName>
    </recommendedName>
</protein>
<feature type="transmembrane region" description="Helical" evidence="2">
    <location>
        <begin position="255"/>
        <end position="273"/>
    </location>
</feature>
<organism evidence="3 4">
    <name type="scientific">Spinactinospora alkalitolerans</name>
    <dbReference type="NCBI Taxonomy" id="687207"/>
    <lineage>
        <taxon>Bacteria</taxon>
        <taxon>Bacillati</taxon>
        <taxon>Actinomycetota</taxon>
        <taxon>Actinomycetes</taxon>
        <taxon>Streptosporangiales</taxon>
        <taxon>Nocardiopsidaceae</taxon>
        <taxon>Spinactinospora</taxon>
    </lineage>
</organism>
<feature type="transmembrane region" description="Helical" evidence="2">
    <location>
        <begin position="313"/>
        <end position="337"/>
    </location>
</feature>
<feature type="transmembrane region" description="Helical" evidence="2">
    <location>
        <begin position="209"/>
        <end position="226"/>
    </location>
</feature>
<accession>A0A852TZ90</accession>
<feature type="compositionally biased region" description="Low complexity" evidence="1">
    <location>
        <begin position="126"/>
        <end position="137"/>
    </location>
</feature>
<evidence type="ECO:0000313" key="4">
    <source>
        <dbReference type="Proteomes" id="UP000589036"/>
    </source>
</evidence>
<feature type="transmembrane region" description="Helical" evidence="2">
    <location>
        <begin position="279"/>
        <end position="301"/>
    </location>
</feature>
<dbReference type="EMBL" id="JACCCC010000001">
    <property type="protein sequence ID" value="NYE49309.1"/>
    <property type="molecule type" value="Genomic_DNA"/>
</dbReference>
<feature type="transmembrane region" description="Helical" evidence="2">
    <location>
        <begin position="515"/>
        <end position="536"/>
    </location>
</feature>
<keyword evidence="4" id="KW-1185">Reference proteome</keyword>
<sequence length="673" mass="69611">MSEEPGAVGPEESGRPEEPRKEREEAPAPSAEGAGASDASRAADGSEEAEKTGSSAETEADEAPDGAVSPAETADAVEAAETSGASRTPGGSEAAEEAQTPSAEAEPSGAPQRPGGAWTPGGAGPSAGAEPTAAGPGRSRPGPQAFPAPWGPNPYAAPYPGWGPPRYGAPPRPRPPRPPLPETPRWLLPAALGAGALAALLIPFHRPGLGLLVAAAVAASAVFPAARGRLSFWTVAYTALAGVLAGAAVIRDAGWLVSLDLAAAFGLAALAVSGAGRHWFGALLGGLCLPANASLAPRFLTAPLRDPAARRKWLPALISAAVTAVLLIVFGALFASADPVFAHFAGQLFDDAWLASLPFRAVLFAATAALVGTAVLVARRPVVDPEAPQPGLRVGPTVWAVPLAAVNLLFLSFVAVQAATLFGGNEHILNTADLTYAEYARQGFFQLVVVSAFVLGIIAVSRWLLSGGGTGKDRLLSVLLGLLCCLTLVILASALDRLGLYTEEFGLTRLRTAVTATAGWIGTVFVLVLVAGVLDLLGRPVRWLPRTVVLATGLALALFTFYNPDARIAESMAGRVAAEQEARSEAAQTYRLMGTTDTDYLRGLSADAVPAIDALPEPARSCALIDLADRLDEADPWTAWNSSRHRARAILEENPVNLDEARSECTYGSSFRY</sequence>
<proteinExistence type="predicted"/>
<feature type="transmembrane region" description="Helical" evidence="2">
    <location>
        <begin position="232"/>
        <end position="250"/>
    </location>
</feature>
<keyword evidence="2" id="KW-0812">Transmembrane</keyword>
<evidence type="ECO:0000256" key="2">
    <source>
        <dbReference type="SAM" id="Phobius"/>
    </source>
</evidence>
<feature type="compositionally biased region" description="Low complexity" evidence="1">
    <location>
        <begin position="71"/>
        <end position="82"/>
    </location>
</feature>
<dbReference type="InterPro" id="IPR025291">
    <property type="entry name" value="DUF4153"/>
</dbReference>
<evidence type="ECO:0000256" key="1">
    <source>
        <dbReference type="SAM" id="MobiDB-lite"/>
    </source>
</evidence>
<feature type="transmembrane region" description="Helical" evidence="2">
    <location>
        <begin position="399"/>
        <end position="423"/>
    </location>
</feature>
<feature type="transmembrane region" description="Helical" evidence="2">
    <location>
        <begin position="186"/>
        <end position="202"/>
    </location>
</feature>
<keyword evidence="2" id="KW-0472">Membrane</keyword>
<evidence type="ECO:0008006" key="5">
    <source>
        <dbReference type="Google" id="ProtNLM"/>
    </source>
</evidence>
<keyword evidence="2" id="KW-1133">Transmembrane helix</keyword>
<feature type="transmembrane region" description="Helical" evidence="2">
    <location>
        <begin position="443"/>
        <end position="464"/>
    </location>
</feature>
<feature type="region of interest" description="Disordered" evidence="1">
    <location>
        <begin position="1"/>
        <end position="152"/>
    </location>
</feature>
<feature type="compositionally biased region" description="Basic and acidic residues" evidence="1">
    <location>
        <begin position="12"/>
        <end position="26"/>
    </location>
</feature>